<dbReference type="PANTHER" id="PTHR36707:SF1">
    <property type="entry name" value="T20M3.17 PROTEIN"/>
    <property type="match status" value="1"/>
</dbReference>
<dbReference type="EMBL" id="KE344580">
    <property type="protein sequence ID" value="EXB68660.1"/>
    <property type="molecule type" value="Genomic_DNA"/>
</dbReference>
<sequence length="138" mass="16355">MDWESAASGFEDLECNIDEEPLFWPFESLKLDWDSAKETWCFFSMSPRKNTETFRRNLFEIRRAEKLTRRNNREARVISRSPSRLSREPRNCEKVKESDELELEVDPIEMLLGLDAFDGREGVDSEFNQRHFSLVDSL</sequence>
<accession>W9RCV3</accession>
<reference evidence="3" key="1">
    <citation type="submission" date="2013-01" db="EMBL/GenBank/DDBJ databases">
        <title>Draft Genome Sequence of a Mulberry Tree, Morus notabilis C.K. Schneid.</title>
        <authorList>
            <person name="He N."/>
            <person name="Zhao S."/>
        </authorList>
    </citation>
    <scope>NUCLEOTIDE SEQUENCE</scope>
</reference>
<organism evidence="2 3">
    <name type="scientific">Morus notabilis</name>
    <dbReference type="NCBI Taxonomy" id="981085"/>
    <lineage>
        <taxon>Eukaryota</taxon>
        <taxon>Viridiplantae</taxon>
        <taxon>Streptophyta</taxon>
        <taxon>Embryophyta</taxon>
        <taxon>Tracheophyta</taxon>
        <taxon>Spermatophyta</taxon>
        <taxon>Magnoliopsida</taxon>
        <taxon>eudicotyledons</taxon>
        <taxon>Gunneridae</taxon>
        <taxon>Pentapetalae</taxon>
        <taxon>rosids</taxon>
        <taxon>fabids</taxon>
        <taxon>Rosales</taxon>
        <taxon>Moraceae</taxon>
        <taxon>Moreae</taxon>
        <taxon>Morus</taxon>
    </lineage>
</organism>
<dbReference type="Proteomes" id="UP000030645">
    <property type="component" value="Unassembled WGS sequence"/>
</dbReference>
<name>W9RCV3_9ROSA</name>
<dbReference type="PANTHER" id="PTHR36707">
    <property type="entry name" value="T20M3.17 PROTEIN"/>
    <property type="match status" value="1"/>
</dbReference>
<proteinExistence type="predicted"/>
<protein>
    <submittedName>
        <fullName evidence="2">Uncharacterized protein</fullName>
    </submittedName>
</protein>
<evidence type="ECO:0000313" key="2">
    <source>
        <dbReference type="EMBL" id="EXB68660.1"/>
    </source>
</evidence>
<evidence type="ECO:0000256" key="1">
    <source>
        <dbReference type="SAM" id="MobiDB-lite"/>
    </source>
</evidence>
<dbReference type="AlphaFoldDB" id="W9RCV3"/>
<feature type="region of interest" description="Disordered" evidence="1">
    <location>
        <begin position="73"/>
        <end position="93"/>
    </location>
</feature>
<keyword evidence="3" id="KW-1185">Reference proteome</keyword>
<evidence type="ECO:0000313" key="3">
    <source>
        <dbReference type="Proteomes" id="UP000030645"/>
    </source>
</evidence>
<gene>
    <name evidence="2" type="ORF">L484_024674</name>
</gene>